<feature type="region of interest" description="Disordered" evidence="1">
    <location>
        <begin position="1"/>
        <end position="30"/>
    </location>
</feature>
<reference evidence="2 3" key="1">
    <citation type="submission" date="2024-06" db="EMBL/GenBank/DDBJ databases">
        <title>The Natural Products Discovery Center: Release of the First 8490 Sequenced Strains for Exploring Actinobacteria Biosynthetic Diversity.</title>
        <authorList>
            <person name="Kalkreuter E."/>
            <person name="Kautsar S.A."/>
            <person name="Yang D."/>
            <person name="Bader C.D."/>
            <person name="Teijaro C.N."/>
            <person name="Fluegel L."/>
            <person name="Davis C.M."/>
            <person name="Simpson J.R."/>
            <person name="Lauterbach L."/>
            <person name="Steele A.D."/>
            <person name="Gui C."/>
            <person name="Meng S."/>
            <person name="Li G."/>
            <person name="Viehrig K."/>
            <person name="Ye F."/>
            <person name="Su P."/>
            <person name="Kiefer A.F."/>
            <person name="Nichols A."/>
            <person name="Cepeda A.J."/>
            <person name="Yan W."/>
            <person name="Fan B."/>
            <person name="Jiang Y."/>
            <person name="Adhikari A."/>
            <person name="Zheng C.-J."/>
            <person name="Schuster L."/>
            <person name="Cowan T.M."/>
            <person name="Smanski M.J."/>
            <person name="Chevrette M.G."/>
            <person name="De Carvalho L.P.S."/>
            <person name="Shen B."/>
        </authorList>
    </citation>
    <scope>NUCLEOTIDE SEQUENCE [LARGE SCALE GENOMIC DNA]</scope>
    <source>
        <strain evidence="2 3">NPDC048946</strain>
    </source>
</reference>
<evidence type="ECO:0000313" key="2">
    <source>
        <dbReference type="EMBL" id="MEU8139146.1"/>
    </source>
</evidence>
<evidence type="ECO:0000256" key="1">
    <source>
        <dbReference type="SAM" id="MobiDB-lite"/>
    </source>
</evidence>
<dbReference type="Pfam" id="PF14124">
    <property type="entry name" value="DUF4291"/>
    <property type="match status" value="1"/>
</dbReference>
<comment type="caution">
    <text evidence="2">The sequence shown here is derived from an EMBL/GenBank/DDBJ whole genome shotgun (WGS) entry which is preliminary data.</text>
</comment>
<feature type="compositionally biased region" description="Basic residues" evidence="1">
    <location>
        <begin position="1"/>
        <end position="11"/>
    </location>
</feature>
<evidence type="ECO:0000313" key="3">
    <source>
        <dbReference type="Proteomes" id="UP001551482"/>
    </source>
</evidence>
<name>A0ABV3DTV8_9ACTN</name>
<dbReference type="Proteomes" id="UP001551482">
    <property type="component" value="Unassembled WGS sequence"/>
</dbReference>
<protein>
    <submittedName>
        <fullName evidence="2">DUF4291 domain-containing protein</fullName>
    </submittedName>
</protein>
<dbReference type="EMBL" id="JBEZFP010000157">
    <property type="protein sequence ID" value="MEU8139146.1"/>
    <property type="molecule type" value="Genomic_DNA"/>
</dbReference>
<proteinExistence type="predicted"/>
<dbReference type="RefSeq" id="WP_358363041.1">
    <property type="nucleotide sequence ID" value="NZ_JBEZFP010000157.1"/>
</dbReference>
<organism evidence="2 3">
    <name type="scientific">Streptodolium elevatio</name>
    <dbReference type="NCBI Taxonomy" id="3157996"/>
    <lineage>
        <taxon>Bacteria</taxon>
        <taxon>Bacillati</taxon>
        <taxon>Actinomycetota</taxon>
        <taxon>Actinomycetes</taxon>
        <taxon>Kitasatosporales</taxon>
        <taxon>Streptomycetaceae</taxon>
        <taxon>Streptodolium</taxon>
    </lineage>
</organism>
<gene>
    <name evidence="2" type="ORF">AB0C36_37315</name>
</gene>
<keyword evidence="3" id="KW-1185">Reference proteome</keyword>
<dbReference type="PANTHER" id="PTHR38567:SF1">
    <property type="entry name" value="DUF4291 DOMAIN-CONTAINING PROTEIN"/>
    <property type="match status" value="1"/>
</dbReference>
<dbReference type="PANTHER" id="PTHR38567">
    <property type="entry name" value="DUF4291 DOMAIN-CONTAINING PROTEIN"/>
    <property type="match status" value="1"/>
</dbReference>
<sequence>MSAQRTRHGRQTRQPQPRHGEQARSHAQTRHTPYEIRADFDAHSIVVYQAYSAAIAGPAVDAQRFVPPFSFGRMTWIKPSFRWLMHRSNWGRKSGQERILAVRITREGWEKALGRAVLTTSEPDAVARAEVHVQWDPERSLRGAPLNHYSIQVGVGRALVREFAEQWVVGITDLTPTAHRIAELVRSGRADRAKALLPVEKVYPVPDALARRIAAPG</sequence>
<dbReference type="InterPro" id="IPR025633">
    <property type="entry name" value="DUF4291"/>
</dbReference>
<accession>A0ABV3DTV8</accession>